<accession>A0A1J1IR76</accession>
<keyword evidence="2" id="KW-1185">Reference proteome</keyword>
<reference evidence="1 2" key="1">
    <citation type="submission" date="2015-04" db="EMBL/GenBank/DDBJ databases">
        <authorList>
            <person name="Syromyatnikov M.Y."/>
            <person name="Popov V.N."/>
        </authorList>
    </citation>
    <scope>NUCLEOTIDE SEQUENCE [LARGE SCALE GENOMIC DNA]</scope>
</reference>
<organism evidence="1 2">
    <name type="scientific">Clunio marinus</name>
    <dbReference type="NCBI Taxonomy" id="568069"/>
    <lineage>
        <taxon>Eukaryota</taxon>
        <taxon>Metazoa</taxon>
        <taxon>Ecdysozoa</taxon>
        <taxon>Arthropoda</taxon>
        <taxon>Hexapoda</taxon>
        <taxon>Insecta</taxon>
        <taxon>Pterygota</taxon>
        <taxon>Neoptera</taxon>
        <taxon>Endopterygota</taxon>
        <taxon>Diptera</taxon>
        <taxon>Nematocera</taxon>
        <taxon>Chironomoidea</taxon>
        <taxon>Chironomidae</taxon>
        <taxon>Clunio</taxon>
    </lineage>
</organism>
<dbReference type="Proteomes" id="UP000183832">
    <property type="component" value="Unassembled WGS sequence"/>
</dbReference>
<protein>
    <submittedName>
        <fullName evidence="1">CLUMA_CG014844, isoform A</fullName>
    </submittedName>
</protein>
<gene>
    <name evidence="1" type="ORF">CLUMA_CG014844</name>
</gene>
<name>A0A1J1IR76_9DIPT</name>
<evidence type="ECO:0000313" key="2">
    <source>
        <dbReference type="Proteomes" id="UP000183832"/>
    </source>
</evidence>
<dbReference type="AlphaFoldDB" id="A0A1J1IR76"/>
<dbReference type="EMBL" id="CVRI01000055">
    <property type="protein sequence ID" value="CRL01598.1"/>
    <property type="molecule type" value="Genomic_DNA"/>
</dbReference>
<proteinExistence type="predicted"/>
<sequence>MAKFSSIFYAILLYFILSRLHDCVNFLDFPFEAFGSANLLALGFVCLLLYDRLNIREVNPSGSTCKLNVTEMVWCLITIEIFMNLFWRNLETIIVVLIVAPHEDEFNDLMERFFMAKFTMNVISSMLCLVTFVKTRIVNDLKIYFRNNWNEAMETNCNNLNIDNKNECAERCENKKTSENVSNCDAEQEPVHVITYKPRLPSHPFFS</sequence>
<evidence type="ECO:0000313" key="1">
    <source>
        <dbReference type="EMBL" id="CRL01598.1"/>
    </source>
</evidence>